<dbReference type="Gene3D" id="1.10.510.10">
    <property type="entry name" value="Transferase(Phosphotransferase) domain 1"/>
    <property type="match status" value="1"/>
</dbReference>
<comment type="caution">
    <text evidence="11">The sequence shown here is derived from an EMBL/GenBank/DDBJ whole genome shotgun (WGS) entry which is preliminary data.</text>
</comment>
<evidence type="ECO:0000256" key="9">
    <source>
        <dbReference type="SAM" id="MobiDB-lite"/>
    </source>
</evidence>
<dbReference type="InterPro" id="IPR000719">
    <property type="entry name" value="Prot_kinase_dom"/>
</dbReference>
<sequence length="430" mass="47205">MNCFPCFGSKQETHKSEEQDLPAVPPRPTTTPPRKPLLPPSSFSMCNNPSSAAGESENLTVKSYTFRDIASATKNFRQECLLGEGGFGKVFKGMLQSTGQTTVAIKQLDRNRVKDSKEFVVEVSELSLLVHQNVAKLVGYCADGDQRLLVYEYIPCGSLKNHLLLQGNGNGNGKTPPLDWSTRMKIALGIAQGLEYLHDKGIIHLNLKSSNILLDEAKNPRLSEYGLSRVVQSGNNKMHVVSGYGYSAPEYERNGESTSKADVYSFGVILLELITGRMALGADEQNLVGWVQPILRDPSKYPDMADPHLRREFAVTSLNQAVGVAAMCLQEEPSARPLISDISAALSYLAMAPPEAPIPSRLVPILSTRVDTLTLSQRRDFNNNSKKSTRKIHSLDRESSDSDSQVEDEEEETGDGNRSGSDFEYSDSSD</sequence>
<dbReference type="SUPFAM" id="SSF56112">
    <property type="entry name" value="Protein kinase-like (PK-like)"/>
    <property type="match status" value="1"/>
</dbReference>
<feature type="region of interest" description="Disordered" evidence="9">
    <location>
        <begin position="377"/>
        <end position="430"/>
    </location>
</feature>
<keyword evidence="12" id="KW-1185">Reference proteome</keyword>
<dbReference type="PROSITE" id="PS00107">
    <property type="entry name" value="PROTEIN_KINASE_ATP"/>
    <property type="match status" value="1"/>
</dbReference>
<dbReference type="FunFam" id="1.10.510.10:FF:000095">
    <property type="entry name" value="protein STRUBBELIG-RECEPTOR FAMILY 8"/>
    <property type="match status" value="1"/>
</dbReference>
<feature type="compositionally biased region" description="Pro residues" evidence="9">
    <location>
        <begin position="23"/>
        <end position="39"/>
    </location>
</feature>
<evidence type="ECO:0000256" key="5">
    <source>
        <dbReference type="ARBA" id="ARBA00022840"/>
    </source>
</evidence>
<feature type="non-terminal residue" evidence="11">
    <location>
        <position position="430"/>
    </location>
</feature>
<evidence type="ECO:0000256" key="6">
    <source>
        <dbReference type="ARBA" id="ARBA00023136"/>
    </source>
</evidence>
<reference evidence="11 12" key="1">
    <citation type="journal article" date="2013" name="BMC Genomics">
        <title>The miniature genome of a carnivorous plant Genlisea aurea contains a low number of genes and short non-coding sequences.</title>
        <authorList>
            <person name="Leushkin E.V."/>
            <person name="Sutormin R.A."/>
            <person name="Nabieva E.R."/>
            <person name="Penin A.A."/>
            <person name="Kondrashov A.S."/>
            <person name="Logacheva M.D."/>
        </authorList>
    </citation>
    <scope>NUCLEOTIDE SEQUENCE [LARGE SCALE GENOMIC DNA]</scope>
</reference>
<evidence type="ECO:0000313" key="11">
    <source>
        <dbReference type="EMBL" id="EPS70790.1"/>
    </source>
</evidence>
<dbReference type="PROSITE" id="PS50011">
    <property type="entry name" value="PROTEIN_KINASE_DOM"/>
    <property type="match status" value="1"/>
</dbReference>
<dbReference type="GO" id="GO:0005524">
    <property type="term" value="F:ATP binding"/>
    <property type="evidence" value="ECO:0007669"/>
    <property type="project" value="UniProtKB-UniRule"/>
</dbReference>
<dbReference type="EMBL" id="AUSU01001544">
    <property type="protein sequence ID" value="EPS70790.1"/>
    <property type="molecule type" value="Genomic_DNA"/>
</dbReference>
<accession>S8CVF3</accession>
<protein>
    <recommendedName>
        <fullName evidence="10">Protein kinase domain-containing protein</fullName>
    </recommendedName>
</protein>
<evidence type="ECO:0000256" key="7">
    <source>
        <dbReference type="ARBA" id="ARBA00023288"/>
    </source>
</evidence>
<evidence type="ECO:0000256" key="8">
    <source>
        <dbReference type="PROSITE-ProRule" id="PRU10141"/>
    </source>
</evidence>
<dbReference type="InterPro" id="IPR017441">
    <property type="entry name" value="Protein_kinase_ATP_BS"/>
</dbReference>
<gene>
    <name evidence="11" type="ORF">M569_03967</name>
</gene>
<evidence type="ECO:0000256" key="1">
    <source>
        <dbReference type="ARBA" id="ARBA00004193"/>
    </source>
</evidence>
<dbReference type="PANTHER" id="PTHR47985:SF17">
    <property type="entry name" value="SERINE_THREONINE-PROTEIN KINASE CDL1-LIKE"/>
    <property type="match status" value="1"/>
</dbReference>
<proteinExistence type="predicted"/>
<feature type="binding site" evidence="8">
    <location>
        <position position="106"/>
    </location>
    <ligand>
        <name>ATP</name>
        <dbReference type="ChEBI" id="CHEBI:30616"/>
    </ligand>
</feature>
<dbReference type="Proteomes" id="UP000015453">
    <property type="component" value="Unassembled WGS sequence"/>
</dbReference>
<evidence type="ECO:0000256" key="4">
    <source>
        <dbReference type="ARBA" id="ARBA00022741"/>
    </source>
</evidence>
<name>S8CVF3_9LAMI</name>
<dbReference type="GO" id="GO:0005886">
    <property type="term" value="C:plasma membrane"/>
    <property type="evidence" value="ECO:0007669"/>
    <property type="project" value="UniProtKB-SubCell"/>
</dbReference>
<dbReference type="InterPro" id="IPR011009">
    <property type="entry name" value="Kinase-like_dom_sf"/>
</dbReference>
<dbReference type="FunFam" id="3.30.200.20:FF:000178">
    <property type="entry name" value="serine/threonine-protein kinase PBS1-like"/>
    <property type="match status" value="1"/>
</dbReference>
<evidence type="ECO:0000256" key="3">
    <source>
        <dbReference type="ARBA" id="ARBA00022679"/>
    </source>
</evidence>
<keyword evidence="2" id="KW-0418">Kinase</keyword>
<keyword evidence="6" id="KW-0472">Membrane</keyword>
<evidence type="ECO:0000259" key="10">
    <source>
        <dbReference type="PROSITE" id="PS50011"/>
    </source>
</evidence>
<keyword evidence="2" id="KW-0723">Serine/threonine-protein kinase</keyword>
<comment type="subcellular location">
    <subcellularLocation>
        <location evidence="1">Cell membrane</location>
        <topology evidence="1">Lipid-anchor</topology>
    </subcellularLocation>
</comment>
<feature type="compositionally biased region" description="Polar residues" evidence="9">
    <location>
        <begin position="377"/>
        <end position="386"/>
    </location>
</feature>
<dbReference type="AlphaFoldDB" id="S8CVF3"/>
<evidence type="ECO:0000256" key="2">
    <source>
        <dbReference type="ARBA" id="ARBA00022527"/>
    </source>
</evidence>
<dbReference type="OrthoDB" id="346907at2759"/>
<keyword evidence="5 8" id="KW-0067">ATP-binding</keyword>
<dbReference type="Gene3D" id="3.30.200.20">
    <property type="entry name" value="Phosphorylase Kinase, domain 1"/>
    <property type="match status" value="1"/>
</dbReference>
<feature type="compositionally biased region" description="Acidic residues" evidence="9">
    <location>
        <begin position="404"/>
        <end position="414"/>
    </location>
</feature>
<organism evidence="11 12">
    <name type="scientific">Genlisea aurea</name>
    <dbReference type="NCBI Taxonomy" id="192259"/>
    <lineage>
        <taxon>Eukaryota</taxon>
        <taxon>Viridiplantae</taxon>
        <taxon>Streptophyta</taxon>
        <taxon>Embryophyta</taxon>
        <taxon>Tracheophyta</taxon>
        <taxon>Spermatophyta</taxon>
        <taxon>Magnoliopsida</taxon>
        <taxon>eudicotyledons</taxon>
        <taxon>Gunneridae</taxon>
        <taxon>Pentapetalae</taxon>
        <taxon>asterids</taxon>
        <taxon>lamiids</taxon>
        <taxon>Lamiales</taxon>
        <taxon>Lentibulariaceae</taxon>
        <taxon>Genlisea</taxon>
    </lineage>
</organism>
<evidence type="ECO:0000313" key="12">
    <source>
        <dbReference type="Proteomes" id="UP000015453"/>
    </source>
</evidence>
<keyword evidence="3" id="KW-0808">Transferase</keyword>
<dbReference type="PANTHER" id="PTHR47985">
    <property type="entry name" value="OS07G0668900 PROTEIN"/>
    <property type="match status" value="1"/>
</dbReference>
<dbReference type="GO" id="GO:0004674">
    <property type="term" value="F:protein serine/threonine kinase activity"/>
    <property type="evidence" value="ECO:0007669"/>
    <property type="project" value="UniProtKB-KW"/>
</dbReference>
<feature type="domain" description="Protein kinase" evidence="10">
    <location>
        <begin position="76"/>
        <end position="349"/>
    </location>
</feature>
<keyword evidence="7" id="KW-0449">Lipoprotein</keyword>
<feature type="region of interest" description="Disordered" evidence="9">
    <location>
        <begin position="1"/>
        <end position="39"/>
    </location>
</feature>
<dbReference type="Pfam" id="PF00069">
    <property type="entry name" value="Pkinase"/>
    <property type="match status" value="1"/>
</dbReference>
<keyword evidence="4 8" id="KW-0547">Nucleotide-binding</keyword>